<dbReference type="AlphaFoldDB" id="A0A0Q9YXK4"/>
<comment type="similarity">
    <text evidence="1 3 4">Belongs to the GroES chaperonin family.</text>
</comment>
<protein>
    <recommendedName>
        <fullName evidence="3">Co-chaperonin GroES</fullName>
    </recommendedName>
    <alternativeName>
        <fullName evidence="3">10 kDa chaperonin</fullName>
    </alternativeName>
    <alternativeName>
        <fullName evidence="3">Chaperonin-10</fullName>
        <shortName evidence="3">Cpn10</shortName>
    </alternativeName>
</protein>
<dbReference type="STRING" id="295108.HT99x_00685"/>
<evidence type="ECO:0000256" key="3">
    <source>
        <dbReference type="HAMAP-Rule" id="MF_00580"/>
    </source>
</evidence>
<keyword evidence="3" id="KW-0963">Cytoplasm</keyword>
<accession>A0A0Q9YXK4</accession>
<dbReference type="InterPro" id="IPR037124">
    <property type="entry name" value="Chaperonin_GroES_sf"/>
</dbReference>
<dbReference type="GO" id="GO:0051087">
    <property type="term" value="F:protein-folding chaperone binding"/>
    <property type="evidence" value="ECO:0007669"/>
    <property type="project" value="TreeGrafter"/>
</dbReference>
<gene>
    <name evidence="3 5" type="primary">groS</name>
    <name evidence="3" type="synonym">groES</name>
    <name evidence="5" type="ORF">HT99x_00685</name>
</gene>
<dbReference type="EMBL" id="LKAJ01000002">
    <property type="protein sequence ID" value="KRG22266.1"/>
    <property type="molecule type" value="Genomic_DNA"/>
</dbReference>
<dbReference type="PATRIC" id="fig|1590043.3.peg.686"/>
<dbReference type="GO" id="GO:0044183">
    <property type="term" value="F:protein folding chaperone"/>
    <property type="evidence" value="ECO:0007669"/>
    <property type="project" value="InterPro"/>
</dbReference>
<dbReference type="HAMAP" id="MF_00580">
    <property type="entry name" value="CH10"/>
    <property type="match status" value="1"/>
</dbReference>
<evidence type="ECO:0000256" key="2">
    <source>
        <dbReference type="ARBA" id="ARBA00023186"/>
    </source>
</evidence>
<name>A0A0Q9YXK4_9GAMM</name>
<dbReference type="PROSITE" id="PS00681">
    <property type="entry name" value="CHAPERONINS_CPN10"/>
    <property type="match status" value="1"/>
</dbReference>
<dbReference type="SUPFAM" id="SSF50129">
    <property type="entry name" value="GroES-like"/>
    <property type="match status" value="1"/>
</dbReference>
<dbReference type="PRINTS" id="PR00297">
    <property type="entry name" value="CHAPERONIN10"/>
</dbReference>
<dbReference type="InterPro" id="IPR011032">
    <property type="entry name" value="GroES-like_sf"/>
</dbReference>
<dbReference type="GO" id="GO:0046872">
    <property type="term" value="F:metal ion binding"/>
    <property type="evidence" value="ECO:0007669"/>
    <property type="project" value="TreeGrafter"/>
</dbReference>
<dbReference type="PANTHER" id="PTHR10772:SF58">
    <property type="entry name" value="CO-CHAPERONIN GROES"/>
    <property type="match status" value="1"/>
</dbReference>
<comment type="function">
    <text evidence="3 4">Together with the chaperonin GroEL, plays an essential role in assisting protein folding. The GroEL-GroES system forms a nano-cage that allows encapsulation of the non-native substrate proteins and provides a physical environment optimized to promote and accelerate protein folding. GroES binds to the apical surface of the GroEL ring, thereby capping the opening of the GroEL channel.</text>
</comment>
<dbReference type="Gene3D" id="2.30.33.40">
    <property type="entry name" value="GroES chaperonin"/>
    <property type="match status" value="1"/>
</dbReference>
<dbReference type="PANTHER" id="PTHR10772">
    <property type="entry name" value="10 KDA HEAT SHOCK PROTEIN"/>
    <property type="match status" value="1"/>
</dbReference>
<proteinExistence type="inferred from homology"/>
<dbReference type="GO" id="GO:0005737">
    <property type="term" value="C:cytoplasm"/>
    <property type="evidence" value="ECO:0007669"/>
    <property type="project" value="UniProtKB-SubCell"/>
</dbReference>
<evidence type="ECO:0000256" key="4">
    <source>
        <dbReference type="RuleBase" id="RU000535"/>
    </source>
</evidence>
<dbReference type="FunFam" id="2.30.33.40:FF:000001">
    <property type="entry name" value="10 kDa chaperonin"/>
    <property type="match status" value="1"/>
</dbReference>
<evidence type="ECO:0000313" key="5">
    <source>
        <dbReference type="EMBL" id="KRG22266.1"/>
    </source>
</evidence>
<keyword evidence="2 3" id="KW-0143">Chaperone</keyword>
<reference evidence="5" key="1">
    <citation type="submission" date="2015-09" db="EMBL/GenBank/DDBJ databases">
        <title>Draft Genome Sequences of Two Novel Amoeba-resistant Intranuclear Bacteria, Candidatus Berkiella cookevillensis and Candidatus Berkiella aquae.</title>
        <authorList>
            <person name="Mehari Y.T."/>
            <person name="Arivett B.A."/>
            <person name="Farone A.L."/>
            <person name="Gunderson J.H."/>
            <person name="Farone M.B."/>
        </authorList>
    </citation>
    <scope>NUCLEOTIDE SEQUENCE [LARGE SCALE GENOMIC DNA]</scope>
    <source>
        <strain evidence="5">HT99</strain>
    </source>
</reference>
<dbReference type="NCBIfam" id="NF001531">
    <property type="entry name" value="PRK00364.2-2"/>
    <property type="match status" value="1"/>
</dbReference>
<dbReference type="Pfam" id="PF00166">
    <property type="entry name" value="Cpn10"/>
    <property type="match status" value="1"/>
</dbReference>
<dbReference type="NCBIfam" id="NF001533">
    <property type="entry name" value="PRK00364.2-4"/>
    <property type="match status" value="1"/>
</dbReference>
<comment type="subcellular location">
    <subcellularLocation>
        <location evidence="3">Cytoplasm</location>
    </subcellularLocation>
</comment>
<organism evidence="5">
    <name type="scientific">Candidatus Berkiella aquae</name>
    <dbReference type="NCBI Taxonomy" id="295108"/>
    <lineage>
        <taxon>Bacteria</taxon>
        <taxon>Pseudomonadati</taxon>
        <taxon>Pseudomonadota</taxon>
        <taxon>Gammaproteobacteria</taxon>
        <taxon>Candidatus Berkiellales</taxon>
        <taxon>Candidatus Berkiellaceae</taxon>
        <taxon>Candidatus Berkiella</taxon>
    </lineage>
</organism>
<comment type="caution">
    <text evidence="5">The sequence shown here is derived from an EMBL/GenBank/DDBJ whole genome shotgun (WGS) entry which is preliminary data.</text>
</comment>
<dbReference type="InterPro" id="IPR018369">
    <property type="entry name" value="Chaprnonin_Cpn10_CS"/>
</dbReference>
<dbReference type="InterPro" id="IPR020818">
    <property type="entry name" value="Chaperonin_GroES"/>
</dbReference>
<comment type="subunit">
    <text evidence="3">Heptamer of 7 subunits arranged in a ring. Interacts with the chaperonin GroEL.</text>
</comment>
<dbReference type="GO" id="GO:0051082">
    <property type="term" value="F:unfolded protein binding"/>
    <property type="evidence" value="ECO:0007669"/>
    <property type="project" value="TreeGrafter"/>
</dbReference>
<dbReference type="CDD" id="cd00320">
    <property type="entry name" value="cpn10"/>
    <property type="match status" value="1"/>
</dbReference>
<sequence>MRGSNIKVTPLGDRVLVKQEDEPQKTEGGIFLPETAKEAPQWGTVVRIGPGKLLENGEVRRLTVKEGDKVIFGKYSGTKVKMGQDELLFMREEDIMAIVED</sequence>
<dbReference type="GO" id="GO:0005524">
    <property type="term" value="F:ATP binding"/>
    <property type="evidence" value="ECO:0007669"/>
    <property type="project" value="InterPro"/>
</dbReference>
<dbReference type="SMART" id="SM00883">
    <property type="entry name" value="Cpn10"/>
    <property type="match status" value="1"/>
</dbReference>
<evidence type="ECO:0000256" key="1">
    <source>
        <dbReference type="ARBA" id="ARBA00006975"/>
    </source>
</evidence>